<evidence type="ECO:0000313" key="2">
    <source>
        <dbReference type="EMBL" id="MED6123629.1"/>
    </source>
</evidence>
<accession>A0ABU6RIF1</accession>
<feature type="compositionally biased region" description="Basic and acidic residues" evidence="1">
    <location>
        <begin position="69"/>
        <end position="86"/>
    </location>
</feature>
<evidence type="ECO:0000313" key="3">
    <source>
        <dbReference type="Proteomes" id="UP001341840"/>
    </source>
</evidence>
<comment type="caution">
    <text evidence="2">The sequence shown here is derived from an EMBL/GenBank/DDBJ whole genome shotgun (WGS) entry which is preliminary data.</text>
</comment>
<organism evidence="2 3">
    <name type="scientific">Stylosanthes scabra</name>
    <dbReference type="NCBI Taxonomy" id="79078"/>
    <lineage>
        <taxon>Eukaryota</taxon>
        <taxon>Viridiplantae</taxon>
        <taxon>Streptophyta</taxon>
        <taxon>Embryophyta</taxon>
        <taxon>Tracheophyta</taxon>
        <taxon>Spermatophyta</taxon>
        <taxon>Magnoliopsida</taxon>
        <taxon>eudicotyledons</taxon>
        <taxon>Gunneridae</taxon>
        <taxon>Pentapetalae</taxon>
        <taxon>rosids</taxon>
        <taxon>fabids</taxon>
        <taxon>Fabales</taxon>
        <taxon>Fabaceae</taxon>
        <taxon>Papilionoideae</taxon>
        <taxon>50 kb inversion clade</taxon>
        <taxon>dalbergioids sensu lato</taxon>
        <taxon>Dalbergieae</taxon>
        <taxon>Pterocarpus clade</taxon>
        <taxon>Stylosanthes</taxon>
    </lineage>
</organism>
<proteinExistence type="predicted"/>
<name>A0ABU6RIF1_9FABA</name>
<keyword evidence="3" id="KW-1185">Reference proteome</keyword>
<feature type="region of interest" description="Disordered" evidence="1">
    <location>
        <begin position="69"/>
        <end position="92"/>
    </location>
</feature>
<dbReference type="Proteomes" id="UP001341840">
    <property type="component" value="Unassembled WGS sequence"/>
</dbReference>
<protein>
    <submittedName>
        <fullName evidence="2">Uncharacterized protein</fullName>
    </submittedName>
</protein>
<reference evidence="2 3" key="1">
    <citation type="journal article" date="2023" name="Plants (Basel)">
        <title>Bridging the Gap: Combining Genomics and Transcriptomics Approaches to Understand Stylosanthes scabra, an Orphan Legume from the Brazilian Caatinga.</title>
        <authorList>
            <person name="Ferreira-Neto J.R.C."/>
            <person name="da Silva M.D."/>
            <person name="Binneck E."/>
            <person name="de Melo N.F."/>
            <person name="da Silva R.H."/>
            <person name="de Melo A.L.T.M."/>
            <person name="Pandolfi V."/>
            <person name="Bustamante F.O."/>
            <person name="Brasileiro-Vidal A.C."/>
            <person name="Benko-Iseppon A.M."/>
        </authorList>
    </citation>
    <scope>NUCLEOTIDE SEQUENCE [LARGE SCALE GENOMIC DNA]</scope>
    <source>
        <tissue evidence="2">Leaves</tissue>
    </source>
</reference>
<dbReference type="EMBL" id="JASCZI010030563">
    <property type="protein sequence ID" value="MED6123629.1"/>
    <property type="molecule type" value="Genomic_DNA"/>
</dbReference>
<gene>
    <name evidence="2" type="ORF">PIB30_050932</name>
</gene>
<sequence>MGKSGQSIKIGPTVGASWSGTHVRTSYGSVCFRDDLFWREDARKRTRYGSAFGRTLVKLRLSKERREVDLQGHSDAQVRKEEHLESSHGPLHTLIAVNRNTARI</sequence>
<evidence type="ECO:0000256" key="1">
    <source>
        <dbReference type="SAM" id="MobiDB-lite"/>
    </source>
</evidence>